<organism evidence="3 4">
    <name type="scientific">Kitasatospora cathayae</name>
    <dbReference type="NCBI Taxonomy" id="3004092"/>
    <lineage>
        <taxon>Bacteria</taxon>
        <taxon>Bacillati</taxon>
        <taxon>Actinomycetota</taxon>
        <taxon>Actinomycetes</taxon>
        <taxon>Kitasatosporales</taxon>
        <taxon>Streptomycetaceae</taxon>
        <taxon>Kitasatospora</taxon>
    </lineage>
</organism>
<sequence>MPIWGDRLLAAAGAPVTVPRDPARDAARDELLNAEYHKNDPTVLERVVDWIWDHLDRAMGSISGGGTDGSTGLVFFLIVAVVIGAAVWWRLGAPKRAARTVLGVYGTDGPRTAAQYRADAAGHAAAGRWAEAVREQMRALVRALEERTLLDSRPGRTADEAAAEAGRALPEHAAALTAAARAFDDIAYGERTADQAAYQLLLDLDRTLERTRPVLAHAAAPAPAPTPGGAA</sequence>
<evidence type="ECO:0000313" key="4">
    <source>
        <dbReference type="Proteomes" id="UP001212821"/>
    </source>
</evidence>
<evidence type="ECO:0000256" key="1">
    <source>
        <dbReference type="SAM" id="Phobius"/>
    </source>
</evidence>
<accession>A0ABY7Q8G9</accession>
<evidence type="ECO:0000313" key="3">
    <source>
        <dbReference type="EMBL" id="WBP88596.1"/>
    </source>
</evidence>
<feature type="transmembrane region" description="Helical" evidence="1">
    <location>
        <begin position="69"/>
        <end position="89"/>
    </location>
</feature>
<gene>
    <name evidence="3" type="ORF">O1G21_23970</name>
</gene>
<dbReference type="InterPro" id="IPR025403">
    <property type="entry name" value="TgpA-like_C"/>
</dbReference>
<protein>
    <submittedName>
        <fullName evidence="3">DUF4129 domain-containing protein</fullName>
    </submittedName>
</protein>
<name>A0ABY7Q8G9_9ACTN</name>
<feature type="domain" description="Protein-glutamine gamma-glutamyltransferase-like C-terminal" evidence="2">
    <location>
        <begin position="137"/>
        <end position="206"/>
    </location>
</feature>
<dbReference type="Pfam" id="PF13559">
    <property type="entry name" value="DUF4129"/>
    <property type="match status" value="1"/>
</dbReference>
<keyword evidence="1" id="KW-0472">Membrane</keyword>
<reference evidence="4" key="1">
    <citation type="submission" date="2022-12" db="EMBL/GenBank/DDBJ databases">
        <authorList>
            <person name="Mo P."/>
        </authorList>
    </citation>
    <scope>NUCLEOTIDE SEQUENCE [LARGE SCALE GENOMIC DNA]</scope>
    <source>
        <strain evidence="4">HUAS 3-15</strain>
    </source>
</reference>
<dbReference type="RefSeq" id="WP_270146651.1">
    <property type="nucleotide sequence ID" value="NZ_CP115450.1"/>
</dbReference>
<dbReference type="Proteomes" id="UP001212821">
    <property type="component" value="Chromosome"/>
</dbReference>
<keyword evidence="1" id="KW-0812">Transmembrane</keyword>
<evidence type="ECO:0000259" key="2">
    <source>
        <dbReference type="Pfam" id="PF13559"/>
    </source>
</evidence>
<keyword evidence="1" id="KW-1133">Transmembrane helix</keyword>
<proteinExistence type="predicted"/>
<keyword evidence="4" id="KW-1185">Reference proteome</keyword>
<dbReference type="EMBL" id="CP115450">
    <property type="protein sequence ID" value="WBP88596.1"/>
    <property type="molecule type" value="Genomic_DNA"/>
</dbReference>